<proteinExistence type="predicted"/>
<protein>
    <submittedName>
        <fullName evidence="1">Uncharacterized protein</fullName>
    </submittedName>
</protein>
<dbReference type="RefSeq" id="WP_263572127.1">
    <property type="nucleotide sequence ID" value="NZ_JAJIRN010000007.1"/>
</dbReference>
<dbReference type="EMBL" id="JAJIRN010000007">
    <property type="protein sequence ID" value="MCV2369535.1"/>
    <property type="molecule type" value="Genomic_DNA"/>
</dbReference>
<evidence type="ECO:0000313" key="2">
    <source>
        <dbReference type="Proteomes" id="UP001209701"/>
    </source>
</evidence>
<comment type="caution">
    <text evidence="1">The sequence shown here is derived from an EMBL/GenBank/DDBJ whole genome shotgun (WGS) entry which is preliminary data.</text>
</comment>
<sequence length="366" mass="39753">MSIKSRLLKRLDADIAASAGVAQAASLKVQRALLMLRHGHMAAAREQLTALHVQAFQHPHPEIGAWLHFAEGLMSYYTDFSSAAQEKIVHAQAMAKASALAELDAMCSAWLAQLAYLRHDLDGMLAQAAACDERAKADDHDARYRLCTVLGLAHDLTSRPDLSRDWYAKARAHAQADGDDASLSALMYNMAATRTAQVRRDSLSKGLVLRAELLLSADSISHYDAAVGGSVQPELTPILRAQILTVEGDYERARGLFEAHLPSTMAAGLARWSSSLLADLAWCRVNLGQVEMGLQQAHEAESELDALCDVDDRAATHSRLAQIYAALGDAAGAARHEEQATAGWLEFAEQQRLWAQALSQSGLRPR</sequence>
<accession>A0ABT2YHW8</accession>
<organism evidence="1 2">
    <name type="scientific">Roseateles oligotrophus</name>
    <dbReference type="NCBI Taxonomy" id="1769250"/>
    <lineage>
        <taxon>Bacteria</taxon>
        <taxon>Pseudomonadati</taxon>
        <taxon>Pseudomonadota</taxon>
        <taxon>Betaproteobacteria</taxon>
        <taxon>Burkholderiales</taxon>
        <taxon>Sphaerotilaceae</taxon>
        <taxon>Roseateles</taxon>
    </lineage>
</organism>
<gene>
    <name evidence="1" type="ORF">LNV07_15765</name>
</gene>
<dbReference type="Proteomes" id="UP001209701">
    <property type="component" value="Unassembled WGS sequence"/>
</dbReference>
<dbReference type="InterPro" id="IPR011990">
    <property type="entry name" value="TPR-like_helical_dom_sf"/>
</dbReference>
<reference evidence="1 2" key="1">
    <citation type="submission" date="2021-11" db="EMBL/GenBank/DDBJ databases">
        <authorList>
            <person name="Liang Q."/>
            <person name="Mou H."/>
            <person name="Liu Z."/>
        </authorList>
    </citation>
    <scope>NUCLEOTIDE SEQUENCE [LARGE SCALE GENOMIC DNA]</scope>
    <source>
        <strain evidence="1 2">CHU3</strain>
    </source>
</reference>
<keyword evidence="2" id="KW-1185">Reference proteome</keyword>
<dbReference type="SUPFAM" id="SSF48452">
    <property type="entry name" value="TPR-like"/>
    <property type="match status" value="1"/>
</dbReference>
<name>A0ABT2YHW8_9BURK</name>
<evidence type="ECO:0000313" key="1">
    <source>
        <dbReference type="EMBL" id="MCV2369535.1"/>
    </source>
</evidence>
<dbReference type="Gene3D" id="1.25.40.10">
    <property type="entry name" value="Tetratricopeptide repeat domain"/>
    <property type="match status" value="1"/>
</dbReference>